<comment type="caution">
    <text evidence="5">The sequence shown here is derived from an EMBL/GenBank/DDBJ whole genome shotgun (WGS) entry which is preliminary data.</text>
</comment>
<keyword evidence="2" id="KW-0813">Transport</keyword>
<name>A0A8J6Y5E1_9BACT</name>
<feature type="signal peptide" evidence="4">
    <location>
        <begin position="1"/>
        <end position="22"/>
    </location>
</feature>
<dbReference type="PANTHER" id="PTHR33376">
    <property type="match status" value="1"/>
</dbReference>
<keyword evidence="3 4" id="KW-0732">Signal</keyword>
<protein>
    <submittedName>
        <fullName evidence="5">TRAP transporter substrate-binding protein DctP</fullName>
    </submittedName>
</protein>
<dbReference type="AlphaFoldDB" id="A0A8J6Y5E1"/>
<dbReference type="CDD" id="cd13670">
    <property type="entry name" value="PBP2_TRAP_Tp0957_like"/>
    <property type="match status" value="1"/>
</dbReference>
<dbReference type="Gene3D" id="3.40.190.170">
    <property type="entry name" value="Bacterial extracellular solute-binding protein, family 7"/>
    <property type="match status" value="1"/>
</dbReference>
<dbReference type="InterPro" id="IPR018389">
    <property type="entry name" value="DctP_fam"/>
</dbReference>
<organism evidence="5 6">
    <name type="scientific">Candidatus Sulfomarinibacter kjeldsenii</name>
    <dbReference type="NCBI Taxonomy" id="2885994"/>
    <lineage>
        <taxon>Bacteria</taxon>
        <taxon>Pseudomonadati</taxon>
        <taxon>Acidobacteriota</taxon>
        <taxon>Thermoanaerobaculia</taxon>
        <taxon>Thermoanaerobaculales</taxon>
        <taxon>Candidatus Sulfomarinibacteraceae</taxon>
        <taxon>Candidatus Sulfomarinibacter</taxon>
    </lineage>
</organism>
<evidence type="ECO:0000256" key="2">
    <source>
        <dbReference type="ARBA" id="ARBA00022448"/>
    </source>
</evidence>
<evidence type="ECO:0000256" key="1">
    <source>
        <dbReference type="ARBA" id="ARBA00009023"/>
    </source>
</evidence>
<sequence length="341" mass="36963">MPIVRICLTFLIALLIAPTVGAQSVRLKIATMAPDGTIWMKGLQKAADEVTERTDGRVSFRFYPGGTMGTDSAVLRKIRIGQLHGGVVLAGSLADIDPDMEIYSLPLLFRSNGEVDFVRERMDQVLVDGLEAKGFVSFGLTETGFTYLMSAKPTRTFEDLKGRKAWMMQDDPVSLAIVEAAGLSPVPLPISDVLTGLQTGLIDSVAAPAVGAIALQWFTKAKYLTDLPITYVCGTTVVSTKAFNRMSAEDQETVREVLGRANRELNAASRSDNAEAREALVAQGVEFVDPTAETRAKWDEIAAAATKRLVAQRDYNPATMAMIEDLVQEYRLQQPAGATGE</sequence>
<gene>
    <name evidence="5" type="primary">dctP</name>
    <name evidence="5" type="ORF">IFJ97_04220</name>
</gene>
<feature type="chain" id="PRO_5035247089" evidence="4">
    <location>
        <begin position="23"/>
        <end position="341"/>
    </location>
</feature>
<dbReference type="Proteomes" id="UP000598633">
    <property type="component" value="Unassembled WGS sequence"/>
</dbReference>
<dbReference type="NCBIfam" id="NF037995">
    <property type="entry name" value="TRAP_S1"/>
    <property type="match status" value="1"/>
</dbReference>
<dbReference type="InterPro" id="IPR038404">
    <property type="entry name" value="TRAP_DctP_sf"/>
</dbReference>
<dbReference type="GO" id="GO:0055085">
    <property type="term" value="P:transmembrane transport"/>
    <property type="evidence" value="ECO:0007669"/>
    <property type="project" value="InterPro"/>
</dbReference>
<evidence type="ECO:0000256" key="4">
    <source>
        <dbReference type="SAM" id="SignalP"/>
    </source>
</evidence>
<evidence type="ECO:0000313" key="5">
    <source>
        <dbReference type="EMBL" id="MBD3870547.1"/>
    </source>
</evidence>
<evidence type="ECO:0000313" key="6">
    <source>
        <dbReference type="Proteomes" id="UP000598633"/>
    </source>
</evidence>
<evidence type="ECO:0000256" key="3">
    <source>
        <dbReference type="ARBA" id="ARBA00022729"/>
    </source>
</evidence>
<dbReference type="PANTHER" id="PTHR33376:SF7">
    <property type="entry name" value="C4-DICARBOXYLATE-BINDING PROTEIN DCTB"/>
    <property type="match status" value="1"/>
</dbReference>
<accession>A0A8J6Y5E1</accession>
<dbReference type="Pfam" id="PF03480">
    <property type="entry name" value="DctP"/>
    <property type="match status" value="1"/>
</dbReference>
<dbReference type="EMBL" id="JACXWA010000069">
    <property type="protein sequence ID" value="MBD3870547.1"/>
    <property type="molecule type" value="Genomic_DNA"/>
</dbReference>
<reference evidence="5 6" key="1">
    <citation type="submission" date="2020-08" db="EMBL/GenBank/DDBJ databases">
        <title>Acidobacteriota in marine sediments use diverse sulfur dissimilation pathways.</title>
        <authorList>
            <person name="Wasmund K."/>
        </authorList>
    </citation>
    <scope>NUCLEOTIDE SEQUENCE [LARGE SCALE GENOMIC DNA]</scope>
    <source>
        <strain evidence="5">MAG AM3-A</strain>
    </source>
</reference>
<proteinExistence type="inferred from homology"/>
<comment type="similarity">
    <text evidence="1">Belongs to the bacterial solute-binding protein 7 family.</text>
</comment>